<evidence type="ECO:0000256" key="2">
    <source>
        <dbReference type="ARBA" id="ARBA00022692"/>
    </source>
</evidence>
<feature type="transmembrane region" description="Helical" evidence="6">
    <location>
        <begin position="420"/>
        <end position="439"/>
    </location>
</feature>
<feature type="transmembrane region" description="Helical" evidence="6">
    <location>
        <begin position="390"/>
        <end position="413"/>
    </location>
</feature>
<dbReference type="Gene3D" id="3.40.50.300">
    <property type="entry name" value="P-loop containing nucleotide triphosphate hydrolases"/>
    <property type="match status" value="1"/>
</dbReference>
<dbReference type="InterPro" id="IPR003439">
    <property type="entry name" value="ABC_transporter-like_ATP-bd"/>
</dbReference>
<keyword evidence="4 6" id="KW-0472">Membrane</keyword>
<feature type="transmembrane region" description="Helical" evidence="6">
    <location>
        <begin position="353"/>
        <end position="378"/>
    </location>
</feature>
<dbReference type="SUPFAM" id="SSF52540">
    <property type="entry name" value="P-loop containing nucleoside triphosphate hydrolases"/>
    <property type="match status" value="1"/>
</dbReference>
<keyword evidence="3 6" id="KW-1133">Transmembrane helix</keyword>
<dbReference type="InterPro" id="IPR027417">
    <property type="entry name" value="P-loop_NTPase"/>
</dbReference>
<dbReference type="GO" id="GO:0140359">
    <property type="term" value="F:ABC-type transporter activity"/>
    <property type="evidence" value="ECO:0007669"/>
    <property type="project" value="InterPro"/>
</dbReference>
<dbReference type="PANTHER" id="PTHR19229">
    <property type="entry name" value="ATP-BINDING CASSETTE TRANSPORTER SUBFAMILY A ABCA"/>
    <property type="match status" value="1"/>
</dbReference>
<feature type="transmembrane region" description="Helical" evidence="6">
    <location>
        <begin position="308"/>
        <end position="332"/>
    </location>
</feature>
<dbReference type="EMBL" id="JAAAIL010002295">
    <property type="protein sequence ID" value="KAG0258498.1"/>
    <property type="molecule type" value="Genomic_DNA"/>
</dbReference>
<evidence type="ECO:0000259" key="7">
    <source>
        <dbReference type="Pfam" id="PF00005"/>
    </source>
</evidence>
<dbReference type="AlphaFoldDB" id="A0AAD4H1E9"/>
<evidence type="ECO:0000313" key="10">
    <source>
        <dbReference type="Proteomes" id="UP001194580"/>
    </source>
</evidence>
<dbReference type="GO" id="GO:0016020">
    <property type="term" value="C:membrane"/>
    <property type="evidence" value="ECO:0007669"/>
    <property type="project" value="UniProtKB-SubCell"/>
</dbReference>
<feature type="compositionally biased region" description="Polar residues" evidence="5">
    <location>
        <begin position="13"/>
        <end position="27"/>
    </location>
</feature>
<accession>A0AAD4H1E9</accession>
<comment type="subcellular location">
    <subcellularLocation>
        <location evidence="1">Membrane</location>
        <topology evidence="1">Multi-pass membrane protein</topology>
    </subcellularLocation>
</comment>
<feature type="domain" description="ABC-2 type transporter transmembrane" evidence="8">
    <location>
        <begin position="79"/>
        <end position="437"/>
    </location>
</feature>
<feature type="non-terminal residue" evidence="9">
    <location>
        <position position="742"/>
    </location>
</feature>
<evidence type="ECO:0000256" key="6">
    <source>
        <dbReference type="SAM" id="Phobius"/>
    </source>
</evidence>
<evidence type="ECO:0000256" key="1">
    <source>
        <dbReference type="ARBA" id="ARBA00004141"/>
    </source>
</evidence>
<protein>
    <submittedName>
        <fullName evidence="9">ATP-binding cassette sub- A member 1</fullName>
    </submittedName>
</protein>
<feature type="region of interest" description="Disordered" evidence="5">
    <location>
        <begin position="1"/>
        <end position="31"/>
    </location>
</feature>
<feature type="transmembrane region" description="Helical" evidence="6">
    <location>
        <begin position="536"/>
        <end position="553"/>
    </location>
</feature>
<dbReference type="GO" id="GO:0005524">
    <property type="term" value="F:ATP binding"/>
    <property type="evidence" value="ECO:0007669"/>
    <property type="project" value="UniProtKB-KW"/>
</dbReference>
<evidence type="ECO:0000259" key="8">
    <source>
        <dbReference type="Pfam" id="PF12698"/>
    </source>
</evidence>
<sequence length="742" mass="82033">MSIDRTLPHQGEAPSSYSRTHNNNDSQTTKTASKASSLVVYASSRQSSSTARWFRQLAVVCRLNVLLLVRYWKAALLQAIILPLLVVGVVYGVQKASTADDGKVIVGDSAVSTWTMPGISQCKPEPLSNACMTVVYSPQTAETTQIMNYFQTQNQARTNQELKIESQVWDDLNSVPKSNMGIVPVPNEKFIYDYALAHPDTIQLGVAFTKQEQPAGLVNWNYQIYYNMTHATNTSVMPGFIYTKEAGYNRVASYDDPYGAQLPNMIRAIDEALLTFLDPQHTQAQLDYSLKSFPTASKVNGFSSQDNLVHMLSNLMALPACITMIMAMLRVTREKESKCRESMEMMGLSSFNYWMAQWLTSWIMAIIQGSVIVALGYAFKMPMFSNANGFVMWCMFVLLAYAMTLLGFLLTTFCQKSGTALGFGFALLVAVLIVVPMLAQGMWADLWVNTSTGSINSTTGVVTPSEVTYTWVLCFIFPFLNFARLWGQVGTVALGSVNYTTGVYQPGPGFNFTNLTYLAPPQEYFEGLVPQPASGLTYQLICIAVVALLTLYFDKVIPDDHGRSSGAFFYLRSIGDAFRFIRHGGSAGVARQKSADAQKVIPYEGIPPQGEDSDVIAERERAVNCQSEVAIRISNLTKTYTKNGPGFFKNLYLSLCCCCCRTRRRSNKVENRAVDRLNLTTEPNELFALLGQNGAGKSTTMQMLYGVTTPASGNAFLFNRSIKTDMQAIRSTMGVCPQHDVL</sequence>
<keyword evidence="9" id="KW-0547">Nucleotide-binding</keyword>
<dbReference type="InterPro" id="IPR026082">
    <property type="entry name" value="ABCA"/>
</dbReference>
<dbReference type="GO" id="GO:0016887">
    <property type="term" value="F:ATP hydrolysis activity"/>
    <property type="evidence" value="ECO:0007669"/>
    <property type="project" value="InterPro"/>
</dbReference>
<evidence type="ECO:0000256" key="5">
    <source>
        <dbReference type="SAM" id="MobiDB-lite"/>
    </source>
</evidence>
<organism evidence="9 10">
    <name type="scientific">Linnemannia exigua</name>
    <dbReference type="NCBI Taxonomy" id="604196"/>
    <lineage>
        <taxon>Eukaryota</taxon>
        <taxon>Fungi</taxon>
        <taxon>Fungi incertae sedis</taxon>
        <taxon>Mucoromycota</taxon>
        <taxon>Mortierellomycotina</taxon>
        <taxon>Mortierellomycetes</taxon>
        <taxon>Mortierellales</taxon>
        <taxon>Mortierellaceae</taxon>
        <taxon>Linnemannia</taxon>
    </lineage>
</organism>
<dbReference type="PANTHER" id="PTHR19229:SF205">
    <property type="entry name" value="ABC TRANSPORTER A FAMILY MEMBER 1-RELATED"/>
    <property type="match status" value="1"/>
</dbReference>
<dbReference type="InterPro" id="IPR013525">
    <property type="entry name" value="ABC2_TM"/>
</dbReference>
<gene>
    <name evidence="9" type="primary">ABCA1_2</name>
    <name evidence="9" type="ORF">BGZ95_004941</name>
</gene>
<dbReference type="Pfam" id="PF12698">
    <property type="entry name" value="ABC2_membrane_3"/>
    <property type="match status" value="1"/>
</dbReference>
<comment type="caution">
    <text evidence="9">The sequence shown here is derived from an EMBL/GenBank/DDBJ whole genome shotgun (WGS) entry which is preliminary data.</text>
</comment>
<feature type="domain" description="ABC transporter" evidence="7">
    <location>
        <begin position="675"/>
        <end position="741"/>
    </location>
</feature>
<keyword evidence="10" id="KW-1185">Reference proteome</keyword>
<name>A0AAD4H1E9_9FUNG</name>
<reference evidence="9" key="1">
    <citation type="journal article" date="2020" name="Fungal Divers.">
        <title>Resolving the Mortierellaceae phylogeny through synthesis of multi-gene phylogenetics and phylogenomics.</title>
        <authorList>
            <person name="Vandepol N."/>
            <person name="Liber J."/>
            <person name="Desiro A."/>
            <person name="Na H."/>
            <person name="Kennedy M."/>
            <person name="Barry K."/>
            <person name="Grigoriev I.V."/>
            <person name="Miller A.N."/>
            <person name="O'Donnell K."/>
            <person name="Stajich J.E."/>
            <person name="Bonito G."/>
        </authorList>
    </citation>
    <scope>NUCLEOTIDE SEQUENCE</scope>
    <source>
        <strain evidence="9">NRRL 28262</strain>
    </source>
</reference>
<proteinExistence type="predicted"/>
<keyword evidence="2 6" id="KW-0812">Transmembrane</keyword>
<evidence type="ECO:0000256" key="4">
    <source>
        <dbReference type="ARBA" id="ARBA00023136"/>
    </source>
</evidence>
<evidence type="ECO:0000256" key="3">
    <source>
        <dbReference type="ARBA" id="ARBA00022989"/>
    </source>
</evidence>
<dbReference type="Proteomes" id="UP001194580">
    <property type="component" value="Unassembled WGS sequence"/>
</dbReference>
<dbReference type="Pfam" id="PF00005">
    <property type="entry name" value="ABC_tran"/>
    <property type="match status" value="1"/>
</dbReference>
<keyword evidence="9" id="KW-0067">ATP-binding</keyword>
<evidence type="ECO:0000313" key="9">
    <source>
        <dbReference type="EMBL" id="KAG0258498.1"/>
    </source>
</evidence>
<dbReference type="GO" id="GO:0005319">
    <property type="term" value="F:lipid transporter activity"/>
    <property type="evidence" value="ECO:0007669"/>
    <property type="project" value="TreeGrafter"/>
</dbReference>